<organism evidence="1">
    <name type="scientific">Nonomuraea gerenzanensis</name>
    <dbReference type="NCBI Taxonomy" id="93944"/>
    <lineage>
        <taxon>Bacteria</taxon>
        <taxon>Bacillati</taxon>
        <taxon>Actinomycetota</taxon>
        <taxon>Actinomycetes</taxon>
        <taxon>Streptosporangiales</taxon>
        <taxon>Streptosporangiaceae</taxon>
        <taxon>Nonomuraea</taxon>
    </lineage>
</organism>
<sequence>MLLYLVDLIKPDPEARYYAPWRRDPRPLSGLLHGTYAHLGVADFWRRQRQIDDSPMAHAEFARWREAAAKTARVIYESTALTPIGRRFVDGMLRRLHTFAEEEVPLSAVELARAAAARHQRDFDAASTRRPREGERA</sequence>
<protein>
    <submittedName>
        <fullName evidence="1">Transcriptional regulator</fullName>
    </submittedName>
</protein>
<proteinExistence type="predicted"/>
<gene>
    <name evidence="1" type="ORF">BN4615_P2217</name>
</gene>
<dbReference type="InterPro" id="IPR026337">
    <property type="entry name" value="AKG_HExxH"/>
</dbReference>
<name>A0A1M4E1Q6_9ACTN</name>
<dbReference type="NCBIfam" id="TIGR04267">
    <property type="entry name" value="mod_HExxH"/>
    <property type="match status" value="1"/>
</dbReference>
<accession>A0A1M4E1Q6</accession>
<reference evidence="1" key="1">
    <citation type="submission" date="2016-04" db="EMBL/GenBank/DDBJ databases">
        <authorList>
            <person name="Evans L.H."/>
            <person name="Alamgir A."/>
            <person name="Owens N."/>
            <person name="Weber N.D."/>
            <person name="Virtaneva K."/>
            <person name="Barbian K."/>
            <person name="Babar A."/>
            <person name="Rosenke K."/>
        </authorList>
    </citation>
    <scope>NUCLEOTIDE SEQUENCE</scope>
    <source>
        <strain evidence="1">Nono1</strain>
    </source>
</reference>
<dbReference type="AlphaFoldDB" id="A0A1M4E1Q6"/>
<evidence type="ECO:0000313" key="1">
    <source>
        <dbReference type="EMBL" id="SBO92703.1"/>
    </source>
</evidence>
<dbReference type="EMBL" id="LT559118">
    <property type="protein sequence ID" value="SBO92703.1"/>
    <property type="molecule type" value="Genomic_DNA"/>
</dbReference>